<dbReference type="GO" id="GO:0000049">
    <property type="term" value="F:tRNA binding"/>
    <property type="evidence" value="ECO:0007669"/>
    <property type="project" value="UniProtKB-KW"/>
</dbReference>
<dbReference type="Pfam" id="PF01411">
    <property type="entry name" value="tRNA-synt_2c"/>
    <property type="match status" value="1"/>
</dbReference>
<gene>
    <name evidence="13" type="primary">alaS</name>
    <name evidence="15" type="ORF">CQ394_09285</name>
</gene>
<dbReference type="SMART" id="SM00863">
    <property type="entry name" value="tRNA_SAD"/>
    <property type="match status" value="1"/>
</dbReference>
<reference evidence="15 16" key="1">
    <citation type="submission" date="2017-10" db="EMBL/GenBank/DDBJ databases">
        <title>Effective Description of Clostridium neonatale sp. nov. linked to necrotizing enterocolitis in neonates and a clarification of species assignable to the genus Clostridium (Prazmowski 1880) emend. Lawson and Rainey 2016.</title>
        <authorList>
            <person name="Bernard K."/>
            <person name="Burdz T."/>
            <person name="Wiebe D."/>
            <person name="Balcewich B."/>
            <person name="Alfa M."/>
            <person name="Bernier A.-M."/>
        </authorList>
    </citation>
    <scope>NUCLEOTIDE SEQUENCE [LARGE SCALE GENOMIC DNA]</scope>
    <source>
        <strain evidence="15 16">LCDC99A005</strain>
    </source>
</reference>
<evidence type="ECO:0000256" key="9">
    <source>
        <dbReference type="ARBA" id="ARBA00022917"/>
    </source>
</evidence>
<sequence>MKITKTNDLRDAYLKFFESKGHLKMDSFSLVPKNDKSLLLINAGMAPLKPYFTGLQEPPRRRVTTCQKCIRTGDIENVGITSRHGTFFEMLGNFSFGDYFKKEVIPWAWEFLTEVLELPKEKLYVTIYLDDDEAYEYWTSLTDVDKTHIFRLGKEDNFWEHGAGPCGPCTEIHFRRSDDAKPKNAEEFVKYSDEDKIIEVWNLVFTQFDGDGKGNYEKLASTNIDTGMGLERLAVVMQNKNSIFEIDTLENILSEVGKLANVKYGEDRKKDISLRLITDHIRSITFMISDDVMPSNEGRGYVLRRLLRRAARHGKTLGIKDAFLCNLCDVVIRDSKDAYPELAKKQEYIKKVIKIEEDKFRETLDSGTEILNGFIKELKANNKKVLSGKDGFTLYDTFGFPMELTKEILEDEGLSLDEEAFHEEMDIQRKRAREARKTSNYMGTDLKITDEISNDIETVFDGYENDVLDAEAKVLICGDAFVDTISEGEKGVIVTNITPFYAEMGGQIGDTGVIYNDNFKAKVIDTKNNIGGKIVHFVEVLNGELKVNDKVTLEVDKERRQEIKKNHTATHLLDTALKKVLGSHVHQAGSYVSNDRLRFDFSHFEAMTEEEIMKVEELVNEAITSVTPVITKIMNLQEAKNSGAIGIFDDKYADKVRVVCAGEYSKELCGGTHIDNTGKIGLFKIVSESGIAAGTRRIEAVIGKEAYNLINEKKDLLKEASSKFKCSEKELLSRIDSNIKELKEKDKEISILKAKFASMNIDEIINSSKEIKGINVVSYEMKDVDSDTLRDVCEKVRDKVENSIVLLMSSNNEKVIICAMATKDAVSKGAHCGKLIKEVASILGGGGGGRPDMAQAGGKSPEKIGEAINESYKIIESLAK</sequence>
<feature type="binding site" evidence="13">
    <location>
        <position position="567"/>
    </location>
    <ligand>
        <name>Zn(2+)</name>
        <dbReference type="ChEBI" id="CHEBI:29105"/>
    </ligand>
</feature>
<dbReference type="EMBL" id="PDCJ01000001">
    <property type="protein sequence ID" value="PEG31872.1"/>
    <property type="molecule type" value="Genomic_DNA"/>
</dbReference>
<dbReference type="GO" id="GO:0006419">
    <property type="term" value="P:alanyl-tRNA aminoacylation"/>
    <property type="evidence" value="ECO:0007669"/>
    <property type="project" value="UniProtKB-UniRule"/>
</dbReference>
<dbReference type="InterPro" id="IPR009000">
    <property type="entry name" value="Transl_B-barrel_sf"/>
</dbReference>
<comment type="subcellular location">
    <subcellularLocation>
        <location evidence="13">Cytoplasm</location>
    </subcellularLocation>
</comment>
<keyword evidence="10 13" id="KW-0030">Aminoacyl-tRNA synthetase</keyword>
<dbReference type="PRINTS" id="PR00980">
    <property type="entry name" value="TRNASYNTHALA"/>
</dbReference>
<comment type="cofactor">
    <cofactor evidence="13">
        <name>Zn(2+)</name>
        <dbReference type="ChEBI" id="CHEBI:29105"/>
    </cofactor>
    <text evidence="13">Binds 1 zinc ion per subunit.</text>
</comment>
<keyword evidence="16" id="KW-1185">Reference proteome</keyword>
<keyword evidence="4 13" id="KW-0479">Metal-binding</keyword>
<dbReference type="Gene3D" id="2.40.30.130">
    <property type="match status" value="1"/>
</dbReference>
<dbReference type="Gene3D" id="3.30.980.10">
    <property type="entry name" value="Threonyl-trna Synthetase, Chain A, domain 2"/>
    <property type="match status" value="1"/>
</dbReference>
<dbReference type="SUPFAM" id="SSF55186">
    <property type="entry name" value="ThrRS/AlaRS common domain"/>
    <property type="match status" value="1"/>
</dbReference>
<dbReference type="STRING" id="137838.GCA_001458595_03330"/>
<dbReference type="FunFam" id="3.30.930.10:FF:000004">
    <property type="entry name" value="Alanine--tRNA ligase"/>
    <property type="match status" value="1"/>
</dbReference>
<proteinExistence type="inferred from homology"/>
<accession>A0A2A7MJ75</accession>
<dbReference type="PANTHER" id="PTHR11777">
    <property type="entry name" value="ALANYL-TRNA SYNTHETASE"/>
    <property type="match status" value="1"/>
</dbReference>
<keyword evidence="9 13" id="KW-0648">Protein biosynthesis</keyword>
<dbReference type="SUPFAM" id="SSF50447">
    <property type="entry name" value="Translation proteins"/>
    <property type="match status" value="1"/>
</dbReference>
<comment type="catalytic activity">
    <reaction evidence="12 13">
        <text>tRNA(Ala) + L-alanine + ATP = L-alanyl-tRNA(Ala) + AMP + diphosphate</text>
        <dbReference type="Rhea" id="RHEA:12540"/>
        <dbReference type="Rhea" id="RHEA-COMP:9657"/>
        <dbReference type="Rhea" id="RHEA-COMP:9923"/>
        <dbReference type="ChEBI" id="CHEBI:30616"/>
        <dbReference type="ChEBI" id="CHEBI:33019"/>
        <dbReference type="ChEBI" id="CHEBI:57972"/>
        <dbReference type="ChEBI" id="CHEBI:78442"/>
        <dbReference type="ChEBI" id="CHEBI:78497"/>
        <dbReference type="ChEBI" id="CHEBI:456215"/>
        <dbReference type="EC" id="6.1.1.7"/>
    </reaction>
</comment>
<dbReference type="AlphaFoldDB" id="A0A2A7MJ75"/>
<dbReference type="GO" id="GO:0002161">
    <property type="term" value="F:aminoacyl-tRNA deacylase activity"/>
    <property type="evidence" value="ECO:0007669"/>
    <property type="project" value="TreeGrafter"/>
</dbReference>
<comment type="function">
    <text evidence="11 13">Catalyzes the attachment of alanine to tRNA(Ala) in a two-step reaction: alanine is first activated by ATP to form Ala-AMP and then transferred to the acceptor end of tRNA(Ala). Also edits incorrectly charged Ser-tRNA(Ala) and Gly-tRNA(Ala) via its editing domain.</text>
</comment>
<keyword evidence="5 13" id="KW-0547">Nucleotide-binding</keyword>
<organism evidence="15 16">
    <name type="scientific">Clostridium neonatale</name>
    <dbReference type="NCBI Taxonomy" id="137838"/>
    <lineage>
        <taxon>Bacteria</taxon>
        <taxon>Bacillati</taxon>
        <taxon>Bacillota</taxon>
        <taxon>Clostridia</taxon>
        <taxon>Eubacteriales</taxon>
        <taxon>Clostridiaceae</taxon>
        <taxon>Clostridium</taxon>
    </lineage>
</organism>
<dbReference type="SUPFAM" id="SSF55681">
    <property type="entry name" value="Class II aaRS and biotin synthetases"/>
    <property type="match status" value="1"/>
</dbReference>
<evidence type="ECO:0000256" key="6">
    <source>
        <dbReference type="ARBA" id="ARBA00022833"/>
    </source>
</evidence>
<dbReference type="PROSITE" id="PS50860">
    <property type="entry name" value="AA_TRNA_LIGASE_II_ALA"/>
    <property type="match status" value="1"/>
</dbReference>
<keyword evidence="7 13" id="KW-0067">ATP-binding</keyword>
<comment type="caution">
    <text evidence="15">The sequence shown here is derived from an EMBL/GenBank/DDBJ whole genome shotgun (WGS) entry which is preliminary data.</text>
</comment>
<evidence type="ECO:0000256" key="5">
    <source>
        <dbReference type="ARBA" id="ARBA00022741"/>
    </source>
</evidence>
<evidence type="ECO:0000256" key="4">
    <source>
        <dbReference type="ARBA" id="ARBA00022723"/>
    </source>
</evidence>
<keyword evidence="8 13" id="KW-0694">RNA-binding</keyword>
<comment type="similarity">
    <text evidence="1 13">Belongs to the class-II aminoacyl-tRNA synthetase family.</text>
</comment>
<evidence type="ECO:0000256" key="2">
    <source>
        <dbReference type="ARBA" id="ARBA00022555"/>
    </source>
</evidence>
<dbReference type="GO" id="GO:0140096">
    <property type="term" value="F:catalytic activity, acting on a protein"/>
    <property type="evidence" value="ECO:0007669"/>
    <property type="project" value="UniProtKB-ARBA"/>
</dbReference>
<dbReference type="InterPro" id="IPR050058">
    <property type="entry name" value="Ala-tRNA_ligase"/>
</dbReference>
<evidence type="ECO:0000256" key="7">
    <source>
        <dbReference type="ARBA" id="ARBA00022840"/>
    </source>
</evidence>
<feature type="binding site" evidence="13">
    <location>
        <position position="571"/>
    </location>
    <ligand>
        <name>Zn(2+)</name>
        <dbReference type="ChEBI" id="CHEBI:29105"/>
    </ligand>
</feature>
<dbReference type="InterPro" id="IPR003156">
    <property type="entry name" value="DHHA1_dom"/>
</dbReference>
<dbReference type="EC" id="6.1.1.7" evidence="13"/>
<dbReference type="GO" id="GO:0004813">
    <property type="term" value="F:alanine-tRNA ligase activity"/>
    <property type="evidence" value="ECO:0007669"/>
    <property type="project" value="UniProtKB-UniRule"/>
</dbReference>
<dbReference type="InterPro" id="IPR018164">
    <property type="entry name" value="Ala-tRNA-synth_IIc_N"/>
</dbReference>
<feature type="domain" description="Alanyl-transfer RNA synthetases family profile" evidence="14">
    <location>
        <begin position="4"/>
        <end position="712"/>
    </location>
</feature>
<dbReference type="Gene3D" id="3.30.54.20">
    <property type="match status" value="1"/>
</dbReference>
<protein>
    <recommendedName>
        <fullName evidence="13">Alanine--tRNA ligase</fullName>
        <ecNumber evidence="13">6.1.1.7</ecNumber>
    </recommendedName>
    <alternativeName>
        <fullName evidence="13">Alanyl-tRNA synthetase</fullName>
        <shortName evidence="13">AlaRS</shortName>
    </alternativeName>
</protein>
<dbReference type="RefSeq" id="WP_058296023.1">
    <property type="nucleotide sequence ID" value="NZ_CAMRXG010000018.1"/>
</dbReference>
<dbReference type="GO" id="GO:0008270">
    <property type="term" value="F:zinc ion binding"/>
    <property type="evidence" value="ECO:0007669"/>
    <property type="project" value="UniProtKB-UniRule"/>
</dbReference>
<evidence type="ECO:0000256" key="10">
    <source>
        <dbReference type="ARBA" id="ARBA00023146"/>
    </source>
</evidence>
<feature type="binding site" evidence="13">
    <location>
        <position position="669"/>
    </location>
    <ligand>
        <name>Zn(2+)</name>
        <dbReference type="ChEBI" id="CHEBI:29105"/>
    </ligand>
</feature>
<dbReference type="GO" id="GO:0005829">
    <property type="term" value="C:cytosol"/>
    <property type="evidence" value="ECO:0007669"/>
    <property type="project" value="TreeGrafter"/>
</dbReference>
<dbReference type="InterPro" id="IPR012947">
    <property type="entry name" value="tRNA_SAD"/>
</dbReference>
<dbReference type="HAMAP" id="MF_00036_B">
    <property type="entry name" value="Ala_tRNA_synth_B"/>
    <property type="match status" value="1"/>
</dbReference>
<dbReference type="CDD" id="cd00673">
    <property type="entry name" value="AlaRS_core"/>
    <property type="match status" value="1"/>
</dbReference>
<dbReference type="InterPro" id="IPR018165">
    <property type="entry name" value="Ala-tRNA-synth_IIc_core"/>
</dbReference>
<keyword evidence="6 13" id="KW-0862">Zinc</keyword>
<dbReference type="InterPro" id="IPR045864">
    <property type="entry name" value="aa-tRNA-synth_II/BPL/LPL"/>
</dbReference>
<dbReference type="Gene3D" id="6.10.250.550">
    <property type="match status" value="1"/>
</dbReference>
<evidence type="ECO:0000256" key="11">
    <source>
        <dbReference type="ARBA" id="ARBA00024779"/>
    </source>
</evidence>
<dbReference type="FunFam" id="3.30.54.20:FF:000001">
    <property type="entry name" value="Alanine--tRNA ligase"/>
    <property type="match status" value="1"/>
</dbReference>
<dbReference type="GO" id="GO:0016740">
    <property type="term" value="F:transferase activity"/>
    <property type="evidence" value="ECO:0007669"/>
    <property type="project" value="UniProtKB-ARBA"/>
</dbReference>
<dbReference type="FunFam" id="3.30.980.10:FF:000004">
    <property type="entry name" value="Alanine--tRNA ligase, cytoplasmic"/>
    <property type="match status" value="1"/>
</dbReference>
<evidence type="ECO:0000256" key="13">
    <source>
        <dbReference type="HAMAP-Rule" id="MF_00036"/>
    </source>
</evidence>
<evidence type="ECO:0000259" key="14">
    <source>
        <dbReference type="PROSITE" id="PS50860"/>
    </source>
</evidence>
<dbReference type="FunFam" id="3.10.310.40:FF:000001">
    <property type="entry name" value="Alanine--tRNA ligase"/>
    <property type="match status" value="1"/>
</dbReference>
<evidence type="ECO:0000313" key="16">
    <source>
        <dbReference type="Proteomes" id="UP000220840"/>
    </source>
</evidence>
<dbReference type="Gene3D" id="3.30.930.10">
    <property type="entry name" value="Bira Bifunctional Protein, Domain 2"/>
    <property type="match status" value="1"/>
</dbReference>
<dbReference type="PANTHER" id="PTHR11777:SF9">
    <property type="entry name" value="ALANINE--TRNA LIGASE, CYTOPLASMIC"/>
    <property type="match status" value="1"/>
</dbReference>
<evidence type="ECO:0000256" key="1">
    <source>
        <dbReference type="ARBA" id="ARBA00008226"/>
    </source>
</evidence>
<comment type="domain">
    <text evidence="13">Consists of three domains; the N-terminal catalytic domain, the editing domain and the C-terminal C-Ala domain. The editing domain removes incorrectly charged amino acids, while the C-Ala domain, along with tRNA(Ala), serves as a bridge to cooperatively bring together the editing and aminoacylation centers thus stimulating deacylation of misacylated tRNAs.</text>
</comment>
<keyword evidence="2 13" id="KW-0820">tRNA-binding</keyword>
<dbReference type="SUPFAM" id="SSF101353">
    <property type="entry name" value="Putative anticodon-binding domain of alanyl-tRNA synthetase (AlaRS)"/>
    <property type="match status" value="1"/>
</dbReference>
<evidence type="ECO:0000313" key="15">
    <source>
        <dbReference type="EMBL" id="PEG31872.1"/>
    </source>
</evidence>
<dbReference type="InterPro" id="IPR002318">
    <property type="entry name" value="Ala-tRNA-lgiase_IIc"/>
</dbReference>
<dbReference type="GO" id="GO:0005524">
    <property type="term" value="F:ATP binding"/>
    <property type="evidence" value="ECO:0007669"/>
    <property type="project" value="UniProtKB-UniRule"/>
</dbReference>
<dbReference type="NCBIfam" id="TIGR00344">
    <property type="entry name" value="alaS"/>
    <property type="match status" value="1"/>
</dbReference>
<keyword evidence="3 13" id="KW-0436">Ligase</keyword>
<evidence type="ECO:0000256" key="8">
    <source>
        <dbReference type="ARBA" id="ARBA00022884"/>
    </source>
</evidence>
<dbReference type="OrthoDB" id="9803884at2"/>
<dbReference type="InterPro" id="IPR018162">
    <property type="entry name" value="Ala-tRNA-ligase_IIc_anticod-bd"/>
</dbReference>
<evidence type="ECO:0000256" key="3">
    <source>
        <dbReference type="ARBA" id="ARBA00022598"/>
    </source>
</evidence>
<keyword evidence="13" id="KW-0963">Cytoplasm</keyword>
<evidence type="ECO:0000256" key="12">
    <source>
        <dbReference type="ARBA" id="ARBA00048300"/>
    </source>
</evidence>
<dbReference type="InterPro" id="IPR023033">
    <property type="entry name" value="Ala_tRNA_ligase_euk/bac"/>
</dbReference>
<dbReference type="Pfam" id="PF02272">
    <property type="entry name" value="DHHA1"/>
    <property type="match status" value="1"/>
</dbReference>
<feature type="binding site" evidence="13">
    <location>
        <position position="673"/>
    </location>
    <ligand>
        <name>Zn(2+)</name>
        <dbReference type="ChEBI" id="CHEBI:29105"/>
    </ligand>
</feature>
<dbReference type="Pfam" id="PF07973">
    <property type="entry name" value="tRNA_SAD"/>
    <property type="match status" value="1"/>
</dbReference>
<name>A0A2A7MJ75_9CLOT</name>
<dbReference type="Gene3D" id="3.10.310.40">
    <property type="match status" value="1"/>
</dbReference>
<dbReference type="InterPro" id="IPR018163">
    <property type="entry name" value="Thr/Ala-tRNA-synth_IIc_edit"/>
</dbReference>
<dbReference type="Proteomes" id="UP000220840">
    <property type="component" value="Unassembled WGS sequence"/>
</dbReference>